<accession>A0A0P9UID1</accession>
<protein>
    <submittedName>
        <fullName evidence="1">Uncharacterized protein</fullName>
    </submittedName>
</protein>
<name>A0A0P9UID1_PSEYM</name>
<evidence type="ECO:0000313" key="2">
    <source>
        <dbReference type="Proteomes" id="UP000282378"/>
    </source>
</evidence>
<sequence>MARLPYCRGVKLQHLILLTHNRPDYPTSGFIYSIET</sequence>
<reference evidence="1 2" key="1">
    <citation type="submission" date="2018-08" db="EMBL/GenBank/DDBJ databases">
        <title>Recombination of ecologically and evolutionarily significant loci maintains genetic cohesion in the Pseudomonas syringae species complex.</title>
        <authorList>
            <person name="Dillon M."/>
            <person name="Thakur S."/>
            <person name="Almeida R.N.D."/>
            <person name="Weir B.S."/>
            <person name="Guttman D.S."/>
        </authorList>
    </citation>
    <scope>NUCLEOTIDE SEQUENCE [LARGE SCALE GENOMIC DNA]</scope>
    <source>
        <strain evidence="1 2">88_10</strain>
    </source>
</reference>
<dbReference type="EMBL" id="RBNL01005128">
    <property type="protein sequence ID" value="RML15674.1"/>
    <property type="molecule type" value="Genomic_DNA"/>
</dbReference>
<comment type="caution">
    <text evidence="1">The sequence shown here is derived from an EMBL/GenBank/DDBJ whole genome shotgun (WGS) entry which is preliminary data.</text>
</comment>
<dbReference type="Proteomes" id="UP000282378">
    <property type="component" value="Unassembled WGS sequence"/>
</dbReference>
<organism evidence="1 2">
    <name type="scientific">Pseudomonas syringae pv. maculicola</name>
    <dbReference type="NCBI Taxonomy" id="59511"/>
    <lineage>
        <taxon>Bacteria</taxon>
        <taxon>Pseudomonadati</taxon>
        <taxon>Pseudomonadota</taxon>
        <taxon>Gammaproteobacteria</taxon>
        <taxon>Pseudomonadales</taxon>
        <taxon>Pseudomonadaceae</taxon>
        <taxon>Pseudomonas</taxon>
    </lineage>
</organism>
<gene>
    <name evidence="1" type="ORF">APX70_06874</name>
</gene>
<dbReference type="AlphaFoldDB" id="A0A0P9UID1"/>
<evidence type="ECO:0000313" key="1">
    <source>
        <dbReference type="EMBL" id="RML15674.1"/>
    </source>
</evidence>
<proteinExistence type="predicted"/>